<feature type="binding site" evidence="4">
    <location>
        <position position="230"/>
    </location>
    <ligand>
        <name>Mn(2+)</name>
        <dbReference type="ChEBI" id="CHEBI:29035"/>
        <label>1</label>
    </ligand>
</feature>
<proteinExistence type="inferred from homology"/>
<feature type="binding site" evidence="4">
    <location>
        <position position="228"/>
    </location>
    <ligand>
        <name>Mn(2+)</name>
        <dbReference type="ChEBI" id="CHEBI:29035"/>
        <label>1</label>
    </ligand>
</feature>
<keyword evidence="4" id="KW-0464">Manganese</keyword>
<dbReference type="PANTHER" id="PTHR11358:SF26">
    <property type="entry name" value="GUANIDINO ACID HYDROLASE, MITOCHONDRIAL"/>
    <property type="match status" value="1"/>
</dbReference>
<dbReference type="RefSeq" id="WP_126051980.1">
    <property type="nucleotide sequence ID" value="NZ_QYTV02000010.1"/>
</dbReference>
<dbReference type="OrthoDB" id="9788689at2"/>
<dbReference type="PROSITE" id="PS51409">
    <property type="entry name" value="ARGINASE_2"/>
    <property type="match status" value="1"/>
</dbReference>
<feature type="binding site" evidence="4">
    <location>
        <position position="119"/>
    </location>
    <ligand>
        <name>Mn(2+)</name>
        <dbReference type="ChEBI" id="CHEBI:29035"/>
        <label>1</label>
    </ligand>
</feature>
<dbReference type="EC" id="3.5.3.11" evidence="6"/>
<dbReference type="PIRSF" id="PIRSF036979">
    <property type="entry name" value="Arginase"/>
    <property type="match status" value="1"/>
</dbReference>
<keyword evidence="3 5" id="KW-0378">Hydrolase</keyword>
<reference evidence="6" key="1">
    <citation type="submission" date="2018-12" db="EMBL/GenBank/DDBJ databases">
        <authorList>
            <person name="Sun L."/>
            <person name="Chen Z."/>
        </authorList>
    </citation>
    <scope>NUCLEOTIDE SEQUENCE [LARGE SCALE GENOMIC DNA]</scope>
    <source>
        <strain evidence="6">3-2-2</strain>
    </source>
</reference>
<dbReference type="Pfam" id="PF00491">
    <property type="entry name" value="Arginase"/>
    <property type="match status" value="1"/>
</dbReference>
<sequence length="308" mass="33941">MSNPFENFTPDFCTSGTFMRLPSQRENTKLAILGMPFDTAASYRAGARFGPQAIRQASLTLSPRNEMLKVSPFEDTQAIDIGDLPVITQNIHKSYDIMENAMLELMKNNIVPIGLGGDHSITLASLRAAAKVHGPVALLQFDSHTDTWDTYMDEKYWHGSPFIRAYEEGLVQPDKVIQIGMRGWDIDSSLELGYNVVTQDELFTRGIDDVVQQIKNVIGGTPCFLTFDIDFVDPAYAPGTGTPEVGGFNSHETLKMIRSLTGMNFIGFDLVEVLPSYDPAEITALLAATIVHNFGSLAAVQINQDKVK</sequence>
<keyword evidence="7" id="KW-1185">Reference proteome</keyword>
<name>A0A429XUX2_9BACI</name>
<feature type="binding site" evidence="4">
    <location>
        <position position="146"/>
    </location>
    <ligand>
        <name>Mn(2+)</name>
        <dbReference type="ChEBI" id="CHEBI:29035"/>
        <label>1</label>
    </ligand>
</feature>
<dbReference type="SUPFAM" id="SSF52768">
    <property type="entry name" value="Arginase/deacetylase"/>
    <property type="match status" value="1"/>
</dbReference>
<evidence type="ECO:0000313" key="6">
    <source>
        <dbReference type="EMBL" id="RST71973.1"/>
    </source>
</evidence>
<evidence type="ECO:0000256" key="4">
    <source>
        <dbReference type="PIRSR" id="PIRSR036979-1"/>
    </source>
</evidence>
<dbReference type="Gene3D" id="3.40.800.10">
    <property type="entry name" value="Ureohydrolase domain"/>
    <property type="match status" value="1"/>
</dbReference>
<evidence type="ECO:0000256" key="5">
    <source>
        <dbReference type="RuleBase" id="RU003684"/>
    </source>
</evidence>
<dbReference type="CDD" id="cd11592">
    <property type="entry name" value="Agmatinase_PAH"/>
    <property type="match status" value="1"/>
</dbReference>
<dbReference type="InterPro" id="IPR005925">
    <property type="entry name" value="Agmatinase-rel"/>
</dbReference>
<accession>A0A429XUX2</accession>
<dbReference type="NCBIfam" id="TIGR01230">
    <property type="entry name" value="agmatinase"/>
    <property type="match status" value="1"/>
</dbReference>
<comment type="cofactor">
    <cofactor evidence="4">
        <name>Mn(2+)</name>
        <dbReference type="ChEBI" id="CHEBI:29035"/>
    </cofactor>
    <text evidence="4">Binds 2 manganese ions per subunit.</text>
</comment>
<dbReference type="InterPro" id="IPR006035">
    <property type="entry name" value="Ureohydrolase"/>
</dbReference>
<evidence type="ECO:0000313" key="7">
    <source>
        <dbReference type="Proteomes" id="UP000287156"/>
    </source>
</evidence>
<dbReference type="EMBL" id="QYTV02000010">
    <property type="protein sequence ID" value="RST71973.1"/>
    <property type="molecule type" value="Genomic_DNA"/>
</dbReference>
<dbReference type="GO" id="GO:0033389">
    <property type="term" value="P:putrescine biosynthetic process from arginine, via agmatine"/>
    <property type="evidence" value="ECO:0007669"/>
    <property type="project" value="TreeGrafter"/>
</dbReference>
<dbReference type="GO" id="GO:0008783">
    <property type="term" value="F:agmatinase activity"/>
    <property type="evidence" value="ECO:0007669"/>
    <property type="project" value="UniProtKB-EC"/>
</dbReference>
<organism evidence="6 7">
    <name type="scientific">Siminovitchia acidinfaciens</name>
    <dbReference type="NCBI Taxonomy" id="2321395"/>
    <lineage>
        <taxon>Bacteria</taxon>
        <taxon>Bacillati</taxon>
        <taxon>Bacillota</taxon>
        <taxon>Bacilli</taxon>
        <taxon>Bacillales</taxon>
        <taxon>Bacillaceae</taxon>
        <taxon>Siminovitchia</taxon>
    </lineage>
</organism>
<dbReference type="PANTHER" id="PTHR11358">
    <property type="entry name" value="ARGINASE/AGMATINASE"/>
    <property type="match status" value="1"/>
</dbReference>
<feature type="binding site" evidence="4">
    <location>
        <position position="144"/>
    </location>
    <ligand>
        <name>Mn(2+)</name>
        <dbReference type="ChEBI" id="CHEBI:29035"/>
        <label>1</label>
    </ligand>
</feature>
<comment type="caution">
    <text evidence="6">The sequence shown here is derived from an EMBL/GenBank/DDBJ whole genome shotgun (WGS) entry which is preliminary data.</text>
</comment>
<feature type="binding site" evidence="4">
    <location>
        <position position="142"/>
    </location>
    <ligand>
        <name>Mn(2+)</name>
        <dbReference type="ChEBI" id="CHEBI:29035"/>
        <label>1</label>
    </ligand>
</feature>
<evidence type="ECO:0000256" key="3">
    <source>
        <dbReference type="ARBA" id="ARBA00022801"/>
    </source>
</evidence>
<dbReference type="GO" id="GO:0046872">
    <property type="term" value="F:metal ion binding"/>
    <property type="evidence" value="ECO:0007669"/>
    <property type="project" value="UniProtKB-KW"/>
</dbReference>
<dbReference type="InterPro" id="IPR023696">
    <property type="entry name" value="Ureohydrolase_dom_sf"/>
</dbReference>
<evidence type="ECO:0000256" key="1">
    <source>
        <dbReference type="ARBA" id="ARBA00009227"/>
    </source>
</evidence>
<dbReference type="Proteomes" id="UP000287156">
    <property type="component" value="Unassembled WGS sequence"/>
</dbReference>
<evidence type="ECO:0000256" key="2">
    <source>
        <dbReference type="ARBA" id="ARBA00022723"/>
    </source>
</evidence>
<dbReference type="PROSITE" id="PS01053">
    <property type="entry name" value="ARGINASE_1"/>
    <property type="match status" value="1"/>
</dbReference>
<keyword evidence="2 4" id="KW-0479">Metal-binding</keyword>
<protein>
    <submittedName>
        <fullName evidence="6">Agmatinase</fullName>
        <ecNumber evidence="6">3.5.3.11</ecNumber>
    </submittedName>
</protein>
<dbReference type="AlphaFoldDB" id="A0A429XUX2"/>
<dbReference type="InterPro" id="IPR020855">
    <property type="entry name" value="Ureohydrolase_Mn_BS"/>
</dbReference>
<gene>
    <name evidence="6" type="primary">speB</name>
    <name evidence="6" type="ORF">D4T97_017050</name>
</gene>
<comment type="similarity">
    <text evidence="1">Belongs to the arginase family. Agmatinase subfamily.</text>
</comment>